<dbReference type="GO" id="GO:0005763">
    <property type="term" value="C:mitochondrial small ribosomal subunit"/>
    <property type="evidence" value="ECO:0007669"/>
    <property type="project" value="TreeGrafter"/>
</dbReference>
<dbReference type="OrthoDB" id="2501249at2759"/>
<gene>
    <name evidence="5" type="ORF">FALBO_4158</name>
</gene>
<comment type="caution">
    <text evidence="5">The sequence shown here is derived from an EMBL/GenBank/DDBJ whole genome shotgun (WGS) entry which is preliminary data.</text>
</comment>
<evidence type="ECO:0000313" key="5">
    <source>
        <dbReference type="EMBL" id="KAF4468941.1"/>
    </source>
</evidence>
<dbReference type="Proteomes" id="UP000554235">
    <property type="component" value="Unassembled WGS sequence"/>
</dbReference>
<reference evidence="5 6" key="1">
    <citation type="submission" date="2020-01" db="EMBL/GenBank/DDBJ databases">
        <title>Identification and distribution of gene clusters putatively required for synthesis of sphingolipid metabolism inhibitors in phylogenetically diverse species of the filamentous fungus Fusarium.</title>
        <authorList>
            <person name="Kim H.-S."/>
            <person name="Busman M."/>
            <person name="Brown D.W."/>
            <person name="Divon H."/>
            <person name="Uhlig S."/>
            <person name="Proctor R.H."/>
        </authorList>
    </citation>
    <scope>NUCLEOTIDE SEQUENCE [LARGE SCALE GENOMIC DNA]</scope>
    <source>
        <strain evidence="5 6">NRRL 20459</strain>
    </source>
</reference>
<dbReference type="InterPro" id="IPR001911">
    <property type="entry name" value="Ribosomal_bS21"/>
</dbReference>
<evidence type="ECO:0000256" key="2">
    <source>
        <dbReference type="ARBA" id="ARBA00022980"/>
    </source>
</evidence>
<keyword evidence="3" id="KW-0687">Ribonucleoprotein</keyword>
<feature type="compositionally biased region" description="Polar residues" evidence="4">
    <location>
        <begin position="97"/>
        <end position="109"/>
    </location>
</feature>
<dbReference type="GO" id="GO:0003735">
    <property type="term" value="F:structural constituent of ribosome"/>
    <property type="evidence" value="ECO:0007669"/>
    <property type="project" value="InterPro"/>
</dbReference>
<feature type="region of interest" description="Disordered" evidence="4">
    <location>
        <begin position="78"/>
        <end position="159"/>
    </location>
</feature>
<dbReference type="GO" id="GO:0070124">
    <property type="term" value="P:mitochondrial translational initiation"/>
    <property type="evidence" value="ECO:0007669"/>
    <property type="project" value="TreeGrafter"/>
</dbReference>
<name>A0A8H4LH52_9HYPO</name>
<dbReference type="PANTHER" id="PTHR41237:SF1">
    <property type="entry name" value="SMALL RIBOSOMAL SUBUNIT PROTEIN BS21M"/>
    <property type="match status" value="1"/>
</dbReference>
<sequence>MWGRCRWTHISPPYRTYIFPTSRLFTLLSGFDLDDDSQLGVYVGVCRKMAAPSRFGGSMLSRVAPSPFTRAFSTSLAFRAGPSDDAPRRTNPLIGNITRTPETKTQTPERAQPAPSPRTPWADASKGPRTQASDLPPPPPPAKAPEAEPKPTEKFPYTASTTSSKSIIDIAALVASKASAFGDSVAASPIERPQIRAKPVTGRTVFIKDRMSSTSGPTPTVALRILSRIIREDQVKNKYHSQKFHERKGLKKKRLRSQRWRSRFKHGFKATVTRVIELKRQGW</sequence>
<keyword evidence="2" id="KW-0689">Ribosomal protein</keyword>
<evidence type="ECO:0000313" key="6">
    <source>
        <dbReference type="Proteomes" id="UP000554235"/>
    </source>
</evidence>
<proteinExistence type="inferred from homology"/>
<evidence type="ECO:0000256" key="4">
    <source>
        <dbReference type="SAM" id="MobiDB-lite"/>
    </source>
</evidence>
<dbReference type="InterPro" id="IPR052837">
    <property type="entry name" value="Mitoribosomal_bS21"/>
</dbReference>
<organism evidence="5 6">
    <name type="scientific">Fusarium albosuccineum</name>
    <dbReference type="NCBI Taxonomy" id="1237068"/>
    <lineage>
        <taxon>Eukaryota</taxon>
        <taxon>Fungi</taxon>
        <taxon>Dikarya</taxon>
        <taxon>Ascomycota</taxon>
        <taxon>Pezizomycotina</taxon>
        <taxon>Sordariomycetes</taxon>
        <taxon>Hypocreomycetidae</taxon>
        <taxon>Hypocreales</taxon>
        <taxon>Nectriaceae</taxon>
        <taxon>Fusarium</taxon>
        <taxon>Fusarium decemcellulare species complex</taxon>
    </lineage>
</organism>
<comment type="similarity">
    <text evidence="1">Belongs to the bacterial ribosomal protein bS21 family.</text>
</comment>
<dbReference type="Pfam" id="PF01165">
    <property type="entry name" value="Ribosomal_S21"/>
    <property type="match status" value="1"/>
</dbReference>
<dbReference type="EMBL" id="JAADYS010000542">
    <property type="protein sequence ID" value="KAF4468941.1"/>
    <property type="molecule type" value="Genomic_DNA"/>
</dbReference>
<accession>A0A8H4LH52</accession>
<keyword evidence="6" id="KW-1185">Reference proteome</keyword>
<evidence type="ECO:0000256" key="1">
    <source>
        <dbReference type="ARBA" id="ARBA00006640"/>
    </source>
</evidence>
<dbReference type="PANTHER" id="PTHR41237">
    <property type="entry name" value="37S RIBOSOMAL PROTEIN MRP21, MITOCHONDRIAL"/>
    <property type="match status" value="1"/>
</dbReference>
<dbReference type="AlphaFoldDB" id="A0A8H4LH52"/>
<protein>
    <submittedName>
        <fullName evidence="5">Ribosomal s21</fullName>
    </submittedName>
</protein>
<evidence type="ECO:0000256" key="3">
    <source>
        <dbReference type="ARBA" id="ARBA00023274"/>
    </source>
</evidence>